<organism evidence="2 3">
    <name type="scientific">Grifola frondosa</name>
    <name type="common">Maitake</name>
    <name type="synonym">Polyporus frondosus</name>
    <dbReference type="NCBI Taxonomy" id="5627"/>
    <lineage>
        <taxon>Eukaryota</taxon>
        <taxon>Fungi</taxon>
        <taxon>Dikarya</taxon>
        <taxon>Basidiomycota</taxon>
        <taxon>Agaricomycotina</taxon>
        <taxon>Agaricomycetes</taxon>
        <taxon>Polyporales</taxon>
        <taxon>Grifolaceae</taxon>
        <taxon>Grifola</taxon>
    </lineage>
</organism>
<dbReference type="InterPro" id="IPR036291">
    <property type="entry name" value="NAD(P)-bd_dom_sf"/>
</dbReference>
<dbReference type="EMBL" id="LUGG01000009">
    <property type="protein sequence ID" value="OBZ72275.1"/>
    <property type="molecule type" value="Genomic_DNA"/>
</dbReference>
<evidence type="ECO:0000259" key="1">
    <source>
        <dbReference type="Pfam" id="PF13460"/>
    </source>
</evidence>
<dbReference type="PANTHER" id="PTHR48079">
    <property type="entry name" value="PROTEIN YEEZ"/>
    <property type="match status" value="1"/>
</dbReference>
<protein>
    <submittedName>
        <fullName evidence="2">Uncharacterized protein C2A9.02</fullName>
    </submittedName>
</protein>
<evidence type="ECO:0000313" key="3">
    <source>
        <dbReference type="Proteomes" id="UP000092993"/>
    </source>
</evidence>
<gene>
    <name evidence="2" type="ORF">A0H81_07906</name>
</gene>
<dbReference type="OMA" id="VRTHIMS"/>
<dbReference type="OrthoDB" id="10262413at2759"/>
<dbReference type="GO" id="GO:0004029">
    <property type="term" value="F:aldehyde dehydrogenase (NAD+) activity"/>
    <property type="evidence" value="ECO:0007669"/>
    <property type="project" value="TreeGrafter"/>
</dbReference>
<dbReference type="InterPro" id="IPR016040">
    <property type="entry name" value="NAD(P)-bd_dom"/>
</dbReference>
<comment type="caution">
    <text evidence="2">The sequence shown here is derived from an EMBL/GenBank/DDBJ whole genome shotgun (WGS) entry which is preliminary data.</text>
</comment>
<proteinExistence type="predicted"/>
<feature type="domain" description="NAD(P)-binding" evidence="1">
    <location>
        <begin position="104"/>
        <end position="191"/>
    </location>
</feature>
<sequence>MVLVGRFAPDHCYLLLIRKDQVANDTPRLKLVFDGDPLWLKPFSDSVLIAQQCEPFIHCNCCEYSDLTDVLLSTNGVVHVAWVKLRATAFHFAVGHKTTIFFSGATGYIGGTVLTRFIQHPNASNFDITVLVRSADKAKKLESFGLKAVVGSLQDLDQLESLASQADVIISCADADDLPAITAIVNGMKKRHDASGFAPIVIHTSGTAKLYWKVLTDHAAGMFASDAIYYDTDPDQIETLAPMQVHRNVDLMIVDADAKGHLKSYIILPSTIFGIATARGQAGMIGEGKNIWPDVHIDESHCGSVSSNF</sequence>
<dbReference type="Proteomes" id="UP000092993">
    <property type="component" value="Unassembled WGS sequence"/>
</dbReference>
<dbReference type="PANTHER" id="PTHR48079:SF6">
    <property type="entry name" value="NAD(P)-BINDING DOMAIN-CONTAINING PROTEIN-RELATED"/>
    <property type="match status" value="1"/>
</dbReference>
<name>A0A1C7M5N9_GRIFR</name>
<reference evidence="2 3" key="1">
    <citation type="submission" date="2016-03" db="EMBL/GenBank/DDBJ databases">
        <title>Whole genome sequencing of Grifola frondosa 9006-11.</title>
        <authorList>
            <person name="Min B."/>
            <person name="Park H."/>
            <person name="Kim J.-G."/>
            <person name="Cho H."/>
            <person name="Oh Y.-L."/>
            <person name="Kong W.-S."/>
            <person name="Choi I.-G."/>
        </authorList>
    </citation>
    <scope>NUCLEOTIDE SEQUENCE [LARGE SCALE GENOMIC DNA]</scope>
    <source>
        <strain evidence="2 3">9006-11</strain>
    </source>
</reference>
<dbReference type="Gene3D" id="3.40.50.720">
    <property type="entry name" value="NAD(P)-binding Rossmann-like Domain"/>
    <property type="match status" value="1"/>
</dbReference>
<dbReference type="AlphaFoldDB" id="A0A1C7M5N9"/>
<keyword evidence="3" id="KW-1185">Reference proteome</keyword>
<dbReference type="InterPro" id="IPR051783">
    <property type="entry name" value="NAD(P)-dependent_oxidoreduct"/>
</dbReference>
<evidence type="ECO:0000313" key="2">
    <source>
        <dbReference type="EMBL" id="OBZ72275.1"/>
    </source>
</evidence>
<dbReference type="STRING" id="5627.A0A1C7M5N9"/>
<dbReference type="GO" id="GO:0005737">
    <property type="term" value="C:cytoplasm"/>
    <property type="evidence" value="ECO:0007669"/>
    <property type="project" value="TreeGrafter"/>
</dbReference>
<accession>A0A1C7M5N9</accession>
<dbReference type="SUPFAM" id="SSF51735">
    <property type="entry name" value="NAD(P)-binding Rossmann-fold domains"/>
    <property type="match status" value="1"/>
</dbReference>
<dbReference type="Pfam" id="PF13460">
    <property type="entry name" value="NAD_binding_10"/>
    <property type="match status" value="1"/>
</dbReference>